<evidence type="ECO:0000313" key="1">
    <source>
        <dbReference type="EMBL" id="RAI68409.1"/>
    </source>
</evidence>
<protein>
    <recommendedName>
        <fullName evidence="3">Colicin M-like protein</fullName>
    </recommendedName>
</protein>
<evidence type="ECO:0000313" key="2">
    <source>
        <dbReference type="Proteomes" id="UP000249493"/>
    </source>
</evidence>
<dbReference type="Pfam" id="PF14859">
    <property type="entry name" value="Colicin_M"/>
    <property type="match status" value="1"/>
</dbReference>
<dbReference type="Proteomes" id="UP000249493">
    <property type="component" value="Unassembled WGS sequence"/>
</dbReference>
<dbReference type="GO" id="GO:0042742">
    <property type="term" value="P:defense response to bacterium"/>
    <property type="evidence" value="ECO:0007669"/>
    <property type="project" value="InterPro"/>
</dbReference>
<evidence type="ECO:0008006" key="3">
    <source>
        <dbReference type="Google" id="ProtNLM"/>
    </source>
</evidence>
<comment type="caution">
    <text evidence="1">The sequence shown here is derived from an EMBL/GenBank/DDBJ whole genome shotgun (WGS) entry which is preliminary data.</text>
</comment>
<gene>
    <name evidence="1" type="ORF">DOZ80_15730</name>
</gene>
<proteinExistence type="predicted"/>
<dbReference type="EMBL" id="QLIN01000006">
    <property type="protein sequence ID" value="RAI68409.1"/>
    <property type="molecule type" value="Genomic_DNA"/>
</dbReference>
<dbReference type="Gene3D" id="3.30.450.400">
    <property type="entry name" value="Colicin M, catalytic domain"/>
    <property type="match status" value="1"/>
</dbReference>
<dbReference type="AlphaFoldDB" id="A0A327N197"/>
<accession>A0A327N197</accession>
<organism evidence="1 2">
    <name type="scientific">Pseudomonas fluorescens</name>
    <dbReference type="NCBI Taxonomy" id="294"/>
    <lineage>
        <taxon>Bacteria</taxon>
        <taxon>Pseudomonadati</taxon>
        <taxon>Pseudomonadota</taxon>
        <taxon>Gammaproteobacteria</taxon>
        <taxon>Pseudomonadales</taxon>
        <taxon>Pseudomonadaceae</taxon>
        <taxon>Pseudomonas</taxon>
    </lineage>
</organism>
<dbReference type="RefSeq" id="WP_111284101.1">
    <property type="nucleotide sequence ID" value="NZ_QLIN01000006.1"/>
</dbReference>
<name>A0A327N197_PSEFL</name>
<sequence>MAQNGINLPATDIIGAWRGSSGGYWSTDGIIIDGTYVLPPPQPEVVTEDKKLLIIDMIERQTGLDEFTFNLKILDKALNKNDAYGAIKDIWHIVESDRGWVDPHWRINDDLFKNKIVSFSLADALQKSGFSSREAIIAVASSGHADSTSYKLETPKLSGGTFSPVKALGHYLWGKGQKLEVDINTIGLNILEHKLPLLRQAIEHTKSPGVYNLVDPRIGYDTINDNLATWAYLGRITLSMAGDFIRSHDGSWRFIGVIKAYHDKYDFNESDRPPALEQLTTAGRALPGTGFEIDISGEHKVHLVGRGHQVQPF</sequence>
<dbReference type="InterPro" id="IPR028056">
    <property type="entry name" value="Colicin_M"/>
</dbReference>
<reference evidence="1 2" key="1">
    <citation type="submission" date="2018-06" db="EMBL/GenBank/DDBJ databases">
        <authorList>
            <person name="Zhirakovskaya E."/>
        </authorList>
    </citation>
    <scope>NUCLEOTIDE SEQUENCE [LARGE SCALE GENOMIC DNA]</scope>
    <source>
        <strain evidence="1 2">LY3</strain>
    </source>
</reference>